<evidence type="ECO:0000313" key="1">
    <source>
        <dbReference type="EMBL" id="APB35277.1"/>
    </source>
</evidence>
<organism evidence="1 2">
    <name type="scientific">Gloeomargarita lithophora Alchichica-D10</name>
    <dbReference type="NCBI Taxonomy" id="1188229"/>
    <lineage>
        <taxon>Bacteria</taxon>
        <taxon>Bacillati</taxon>
        <taxon>Cyanobacteriota</taxon>
        <taxon>Cyanophyceae</taxon>
        <taxon>Gloeomargaritales</taxon>
        <taxon>Gloeomargaritaceae</taxon>
        <taxon>Gloeomargarita</taxon>
    </lineage>
</organism>
<dbReference type="EMBL" id="CP017675">
    <property type="protein sequence ID" value="APB35277.1"/>
    <property type="molecule type" value="Genomic_DNA"/>
</dbReference>
<keyword evidence="2" id="KW-1185">Reference proteome</keyword>
<reference evidence="1 2" key="1">
    <citation type="submission" date="2016-10" db="EMBL/GenBank/DDBJ databases">
        <title>Description of Gloeomargarita lithophora gen. nov., sp. nov., a thylakoid-bearing basal-branching cyanobacterium with intracellular carbonates, and proposal for Gloeomargaritales ord. nov.</title>
        <authorList>
            <person name="Moreira D."/>
            <person name="Tavera R."/>
            <person name="Benzerara K."/>
            <person name="Skouri-Panet F."/>
            <person name="Couradeau E."/>
            <person name="Gerard E."/>
            <person name="Loussert C."/>
            <person name="Novelo E."/>
            <person name="Zivanovic Y."/>
            <person name="Lopez-Garcia P."/>
        </authorList>
    </citation>
    <scope>NUCLEOTIDE SEQUENCE [LARGE SCALE GENOMIC DNA]</scope>
    <source>
        <strain evidence="1 2">D10</strain>
    </source>
</reference>
<accession>A0A1J0AH72</accession>
<dbReference type="KEGG" id="glt:GlitD10_2932"/>
<evidence type="ECO:0000313" key="2">
    <source>
        <dbReference type="Proteomes" id="UP000180235"/>
    </source>
</evidence>
<proteinExistence type="predicted"/>
<gene>
    <name evidence="1" type="ORF">GlitD10_2932</name>
</gene>
<dbReference type="Proteomes" id="UP000180235">
    <property type="component" value="Chromosome"/>
</dbReference>
<protein>
    <submittedName>
        <fullName evidence="1">Uncharacterized protein</fullName>
    </submittedName>
</protein>
<dbReference type="AlphaFoldDB" id="A0A1J0AH72"/>
<name>A0A1J0AH72_9CYAN</name>
<sequence length="89" mass="10463">MSQNLMQYTTRRCWQCYNTLPESIQRTADDCYELLKADPSHPFLHFKGTSIYLHPQKVISLECRYYREPVTGAVPRRPLICNLSRCPLV</sequence>